<dbReference type="AlphaFoldDB" id="A0A0D1EK63"/>
<accession>A0A0D1EK63</accession>
<protein>
    <submittedName>
        <fullName evidence="1">Uncharacterized protein</fullName>
    </submittedName>
</protein>
<dbReference type="STRING" id="935700.jaqu_08110"/>
<organism evidence="1 2">
    <name type="scientific">Jannaschia aquimarina</name>
    <dbReference type="NCBI Taxonomy" id="935700"/>
    <lineage>
        <taxon>Bacteria</taxon>
        <taxon>Pseudomonadati</taxon>
        <taxon>Pseudomonadota</taxon>
        <taxon>Alphaproteobacteria</taxon>
        <taxon>Rhodobacterales</taxon>
        <taxon>Roseobacteraceae</taxon>
        <taxon>Jannaschia</taxon>
    </lineage>
</organism>
<reference evidence="1 2" key="1">
    <citation type="submission" date="2015-02" db="EMBL/GenBank/DDBJ databases">
        <title>Genome Sequence of Jannaschia aquimarina DSM28248, a member of the Roseobacter clade.</title>
        <authorList>
            <person name="Voget S."/>
            <person name="Daniel R."/>
        </authorList>
    </citation>
    <scope>NUCLEOTIDE SEQUENCE [LARGE SCALE GENOMIC DNA]</scope>
    <source>
        <strain evidence="1 2">GSW-M26</strain>
    </source>
</reference>
<dbReference type="PATRIC" id="fig|935700.4.peg.855"/>
<gene>
    <name evidence="1" type="ORF">jaqu_08110</name>
</gene>
<name>A0A0D1EK63_9RHOB</name>
<dbReference type="EMBL" id="JYFE01000018">
    <property type="protein sequence ID" value="KIT17396.1"/>
    <property type="molecule type" value="Genomic_DNA"/>
</dbReference>
<evidence type="ECO:0000313" key="2">
    <source>
        <dbReference type="Proteomes" id="UP000032232"/>
    </source>
</evidence>
<sequence>MGPIGRMALLGFLALGQPVQAQEGDCLTGLVEFRTGVIRSTLMMDIHERRIESGQGLTNTRNLPPMGGVLSVYSFPRKNTTIENSDSIVADMMTFSEDGRAIALLKDKSGPQLDRMYGGDGVLYAAYLAGGTIEAAALDETTELVGWDCMQWR</sequence>
<proteinExistence type="predicted"/>
<dbReference type="Proteomes" id="UP000032232">
    <property type="component" value="Unassembled WGS sequence"/>
</dbReference>
<evidence type="ECO:0000313" key="1">
    <source>
        <dbReference type="EMBL" id="KIT17396.1"/>
    </source>
</evidence>
<comment type="caution">
    <text evidence="1">The sequence shown here is derived from an EMBL/GenBank/DDBJ whole genome shotgun (WGS) entry which is preliminary data.</text>
</comment>
<keyword evidence="2" id="KW-1185">Reference proteome</keyword>